<gene>
    <name evidence="1" type="ORF">BXYJ_LOCUS13059</name>
</gene>
<evidence type="ECO:0000313" key="1">
    <source>
        <dbReference type="EMBL" id="CAD5232968.1"/>
    </source>
</evidence>
<accession>A0A1I7S9W9</accession>
<dbReference type="WBParaSite" id="BXY_0981600.1">
    <property type="protein sequence ID" value="BXY_0981600.1"/>
    <property type="gene ID" value="BXY_0981600"/>
</dbReference>
<dbReference type="AlphaFoldDB" id="A0A1I7S9W9"/>
<dbReference type="Proteomes" id="UP000659654">
    <property type="component" value="Unassembled WGS sequence"/>
</dbReference>
<name>A0A1I7S9W9_BURXY</name>
<evidence type="ECO:0000313" key="3">
    <source>
        <dbReference type="Proteomes" id="UP000659654"/>
    </source>
</evidence>
<dbReference type="EMBL" id="CAJFCV020000005">
    <property type="protein sequence ID" value="CAG9126233.1"/>
    <property type="molecule type" value="Genomic_DNA"/>
</dbReference>
<proteinExistence type="predicted"/>
<reference evidence="4" key="1">
    <citation type="submission" date="2016-11" db="UniProtKB">
        <authorList>
            <consortium name="WormBaseParasite"/>
        </authorList>
    </citation>
    <scope>IDENTIFICATION</scope>
</reference>
<organism evidence="2 4">
    <name type="scientific">Bursaphelenchus xylophilus</name>
    <name type="common">Pinewood nematode worm</name>
    <name type="synonym">Aphelenchoides xylophilus</name>
    <dbReference type="NCBI Taxonomy" id="6326"/>
    <lineage>
        <taxon>Eukaryota</taxon>
        <taxon>Metazoa</taxon>
        <taxon>Ecdysozoa</taxon>
        <taxon>Nematoda</taxon>
        <taxon>Chromadorea</taxon>
        <taxon>Rhabditida</taxon>
        <taxon>Tylenchina</taxon>
        <taxon>Tylenchomorpha</taxon>
        <taxon>Aphelenchoidea</taxon>
        <taxon>Aphelenchoididae</taxon>
        <taxon>Bursaphelenchus</taxon>
    </lineage>
</organism>
<sequence length="94" mass="10215">MHLLVTNFARAKKLASGLNSPPPHSEGDASDDDVIVALQSHSRLPSAGWANSAALVEQDEETRHRSVIKGRRRRDCEQFAGVGPLFDGVVKQPD</sequence>
<evidence type="ECO:0000313" key="4">
    <source>
        <dbReference type="WBParaSite" id="BXY_0981600.1"/>
    </source>
</evidence>
<keyword evidence="3" id="KW-1185">Reference proteome</keyword>
<protein>
    <submittedName>
        <fullName evidence="1">(pine wood nematode) hypothetical protein</fullName>
    </submittedName>
</protein>
<dbReference type="Proteomes" id="UP000095284">
    <property type="component" value="Unplaced"/>
</dbReference>
<reference evidence="1" key="2">
    <citation type="submission" date="2020-09" db="EMBL/GenBank/DDBJ databases">
        <authorList>
            <person name="Kikuchi T."/>
        </authorList>
    </citation>
    <scope>NUCLEOTIDE SEQUENCE</scope>
    <source>
        <strain evidence="1">Ka4C1</strain>
    </source>
</reference>
<evidence type="ECO:0000313" key="2">
    <source>
        <dbReference type="Proteomes" id="UP000095284"/>
    </source>
</evidence>
<dbReference type="Proteomes" id="UP000582659">
    <property type="component" value="Unassembled WGS sequence"/>
</dbReference>
<dbReference type="EMBL" id="CAJFDI010000005">
    <property type="protein sequence ID" value="CAD5232968.1"/>
    <property type="molecule type" value="Genomic_DNA"/>
</dbReference>